<dbReference type="Gene3D" id="3.20.20.190">
    <property type="entry name" value="Phosphatidylinositol (PI) phosphodiesterase"/>
    <property type="match status" value="1"/>
</dbReference>
<dbReference type="InterPro" id="IPR030395">
    <property type="entry name" value="GP_PDE_dom"/>
</dbReference>
<dbReference type="GO" id="GO:0008081">
    <property type="term" value="F:phosphoric diester hydrolase activity"/>
    <property type="evidence" value="ECO:0007669"/>
    <property type="project" value="InterPro"/>
</dbReference>
<dbReference type="SUPFAM" id="SSF51695">
    <property type="entry name" value="PLC-like phosphodiesterases"/>
    <property type="match status" value="1"/>
</dbReference>
<dbReference type="PROSITE" id="PS51704">
    <property type="entry name" value="GP_PDE"/>
    <property type="match status" value="1"/>
</dbReference>
<dbReference type="PANTHER" id="PTHR46211:SF1">
    <property type="entry name" value="GLYCEROPHOSPHODIESTER PHOSPHODIESTERASE, CYTOPLASMIC"/>
    <property type="match status" value="1"/>
</dbReference>
<dbReference type="GO" id="GO:0006629">
    <property type="term" value="P:lipid metabolic process"/>
    <property type="evidence" value="ECO:0007669"/>
    <property type="project" value="InterPro"/>
</dbReference>
<name>A0AA90H112_9ACTN</name>
<dbReference type="EMBL" id="JABXJJ020000028">
    <property type="protein sequence ID" value="MDI5972048.1"/>
    <property type="molecule type" value="Genomic_DNA"/>
</dbReference>
<protein>
    <submittedName>
        <fullName evidence="2">Glycerophosphodiester phosphodiesterase family protein</fullName>
    </submittedName>
</protein>
<accession>A0AA90H112</accession>
<dbReference type="PANTHER" id="PTHR46211">
    <property type="entry name" value="GLYCEROPHOSPHORYL DIESTER PHOSPHODIESTERASE"/>
    <property type="match status" value="1"/>
</dbReference>
<evidence type="ECO:0000259" key="1">
    <source>
        <dbReference type="PROSITE" id="PS51704"/>
    </source>
</evidence>
<gene>
    <name evidence="2" type="ORF">POF50_022375</name>
</gene>
<reference evidence="2" key="1">
    <citation type="submission" date="2023-05" db="EMBL/GenBank/DDBJ databases">
        <title>Streptantibioticus silvisoli sp. nov., acidotolerant actinomycetes 1 from pine litter.</title>
        <authorList>
            <person name="Swiecimska M."/>
            <person name="Golinska P."/>
            <person name="Sangal V."/>
            <person name="Wachnowicz B."/>
            <person name="Goodfellow M."/>
        </authorList>
    </citation>
    <scope>NUCLEOTIDE SEQUENCE</scope>
    <source>
        <strain evidence="2">SL13</strain>
    </source>
</reference>
<organism evidence="2">
    <name type="scientific">Streptantibioticus silvisoli</name>
    <dbReference type="NCBI Taxonomy" id="2705255"/>
    <lineage>
        <taxon>Bacteria</taxon>
        <taxon>Bacillati</taxon>
        <taxon>Actinomycetota</taxon>
        <taxon>Actinomycetes</taxon>
        <taxon>Kitasatosporales</taxon>
        <taxon>Streptomycetaceae</taxon>
        <taxon>Streptantibioticus</taxon>
    </lineage>
</organism>
<dbReference type="InterPro" id="IPR017946">
    <property type="entry name" value="PLC-like_Pdiesterase_TIM-brl"/>
</dbReference>
<dbReference type="Pfam" id="PF03009">
    <property type="entry name" value="GDPD"/>
    <property type="match status" value="1"/>
</dbReference>
<dbReference type="RefSeq" id="WP_282698921.1">
    <property type="nucleotide sequence ID" value="NZ_JABXJJ020000028.1"/>
</dbReference>
<proteinExistence type="predicted"/>
<feature type="domain" description="GP-PDE" evidence="1">
    <location>
        <begin position="3"/>
        <end position="228"/>
    </location>
</feature>
<comment type="caution">
    <text evidence="2">The sequence shown here is derived from an EMBL/GenBank/DDBJ whole genome shotgun (WGS) entry which is preliminary data.</text>
</comment>
<dbReference type="AlphaFoldDB" id="A0AA90H112"/>
<evidence type="ECO:0000313" key="2">
    <source>
        <dbReference type="EMBL" id="MDI5972048.1"/>
    </source>
</evidence>
<sequence>MSFFTFGHRGVMAAEPENTLRSFLRAEREGLDGIELDLHLSRDGALVVMHDPTLDRTTNGTGPIADRTLEELRALDAGLGERIPVFEEVLDAVGPSLPIQAEIKDAAAARSLAKVLRERDLLDRVSVISFHDSALVEIKGLLPDVRTVLVAGGTGTRPDFPDRARAVGARLVSLELSKLTQQAVDRCHQAGIDVMGWTVNTERDLALARALGLVGWVTDEPGLKRLADTGDGARTGSGGLRGLWRGRGRG</sequence>